<dbReference type="InterPro" id="IPR012347">
    <property type="entry name" value="Ferritin-like"/>
</dbReference>
<reference evidence="1 2" key="1">
    <citation type="journal article" date="2019" name="Int. J. Syst. Evol. Microbiol.">
        <title>The Global Catalogue of Microorganisms (GCM) 10K type strain sequencing project: providing services to taxonomists for standard genome sequencing and annotation.</title>
        <authorList>
            <consortium name="The Broad Institute Genomics Platform"/>
            <consortium name="The Broad Institute Genome Sequencing Center for Infectious Disease"/>
            <person name="Wu L."/>
            <person name="Ma J."/>
        </authorList>
    </citation>
    <scope>NUCLEOTIDE SEQUENCE [LARGE SCALE GENOMIC DNA]</scope>
    <source>
        <strain evidence="1 2">JCM 3325</strain>
    </source>
</reference>
<sequence length="166" mass="17044">MPGPTTRSTIVQRSESLVADVRAALAAEAVAVQRYTYFAQVAEIEGHTEIAVLFADLAQSIGCVAHGHLDVLGDTADTADAGRDVGETRLNLATSVAGAMKDAHEGYPGLASAAYGEGRTDVASWLTTLAALKKAHVAKLDAALRDLAAPTSAILNGAPGTEETSD</sequence>
<organism evidence="1 2">
    <name type="scientific">Actinomadura vinacea</name>
    <dbReference type="NCBI Taxonomy" id="115336"/>
    <lineage>
        <taxon>Bacteria</taxon>
        <taxon>Bacillati</taxon>
        <taxon>Actinomycetota</taxon>
        <taxon>Actinomycetes</taxon>
        <taxon>Streptosporangiales</taxon>
        <taxon>Thermomonosporaceae</taxon>
        <taxon>Actinomadura</taxon>
    </lineage>
</organism>
<keyword evidence="2" id="KW-1185">Reference proteome</keyword>
<proteinExistence type="predicted"/>
<dbReference type="EMBL" id="BAAARW010000003">
    <property type="protein sequence ID" value="GAA2405230.1"/>
    <property type="molecule type" value="Genomic_DNA"/>
</dbReference>
<gene>
    <name evidence="1" type="ORF">GCM10010191_11300</name>
</gene>
<dbReference type="Gene3D" id="1.20.1260.10">
    <property type="match status" value="1"/>
</dbReference>
<comment type="caution">
    <text evidence="1">The sequence shown here is derived from an EMBL/GenBank/DDBJ whole genome shotgun (WGS) entry which is preliminary data.</text>
</comment>
<accession>A0ABN3IJ38</accession>
<dbReference type="PANTHER" id="PTHR33746">
    <property type="entry name" value="RUBRERYTHRIN"/>
    <property type="match status" value="1"/>
</dbReference>
<protein>
    <recommendedName>
        <fullName evidence="3">Rubrerythrin</fullName>
    </recommendedName>
</protein>
<dbReference type="PANTHER" id="PTHR33746:SF4">
    <property type="entry name" value="RUBRERYTHRIN"/>
    <property type="match status" value="1"/>
</dbReference>
<evidence type="ECO:0000313" key="1">
    <source>
        <dbReference type="EMBL" id="GAA2405230.1"/>
    </source>
</evidence>
<name>A0ABN3IJ38_9ACTN</name>
<dbReference type="Proteomes" id="UP001501231">
    <property type="component" value="Unassembled WGS sequence"/>
</dbReference>
<evidence type="ECO:0000313" key="2">
    <source>
        <dbReference type="Proteomes" id="UP001501231"/>
    </source>
</evidence>
<dbReference type="InterPro" id="IPR009078">
    <property type="entry name" value="Ferritin-like_SF"/>
</dbReference>
<dbReference type="SUPFAM" id="SSF47240">
    <property type="entry name" value="Ferritin-like"/>
    <property type="match status" value="1"/>
</dbReference>
<dbReference type="InterPro" id="IPR052753">
    <property type="entry name" value="Rbr2/Nigerythrin"/>
</dbReference>
<evidence type="ECO:0008006" key="3">
    <source>
        <dbReference type="Google" id="ProtNLM"/>
    </source>
</evidence>